<protein>
    <recommendedName>
        <fullName evidence="2">Histidine kinase/HSP90-like ATPase domain-containing protein</fullName>
    </recommendedName>
</protein>
<dbReference type="RefSeq" id="WP_156217454.1">
    <property type="nucleotide sequence ID" value="NZ_WOFH01000005.1"/>
</dbReference>
<evidence type="ECO:0000256" key="1">
    <source>
        <dbReference type="ARBA" id="ARBA00022527"/>
    </source>
</evidence>
<gene>
    <name evidence="3" type="ORF">GNZ18_17300</name>
</gene>
<sequence length="135" mass="14680">METSAPRMTGILVGCDLAELRVVRRFVHAALPGLSENLTYLIQLCATELVTNAILHSDTGAKGDTIMVLAIEYPDRVRVEVLDSGSAVNRPRVGVGVDLGSETGRGLFIVERLCAARGTFTDPEGQNSWFEFMVR</sequence>
<keyword evidence="1" id="KW-0808">Transferase</keyword>
<dbReference type="SUPFAM" id="SSF55874">
    <property type="entry name" value="ATPase domain of HSP90 chaperone/DNA topoisomerase II/histidine kinase"/>
    <property type="match status" value="1"/>
</dbReference>
<keyword evidence="1" id="KW-0723">Serine/threonine-protein kinase</keyword>
<reference evidence="3 4" key="1">
    <citation type="submission" date="2019-11" db="EMBL/GenBank/DDBJ databases">
        <authorList>
            <person name="Cao P."/>
        </authorList>
    </citation>
    <scope>NUCLEOTIDE SEQUENCE [LARGE SCALE GENOMIC DNA]</scope>
    <source>
        <strain evidence="3 4">NEAU-AAG5</strain>
    </source>
</reference>
<dbReference type="Gene3D" id="3.30.565.10">
    <property type="entry name" value="Histidine kinase-like ATPase, C-terminal domain"/>
    <property type="match status" value="1"/>
</dbReference>
<dbReference type="AlphaFoldDB" id="A0A7K1L281"/>
<dbReference type="InterPro" id="IPR050267">
    <property type="entry name" value="Anti-sigma-factor_SerPK"/>
</dbReference>
<evidence type="ECO:0000313" key="4">
    <source>
        <dbReference type="Proteomes" id="UP000432015"/>
    </source>
</evidence>
<keyword evidence="1" id="KW-0418">Kinase</keyword>
<accession>A0A7K1L281</accession>
<evidence type="ECO:0000313" key="3">
    <source>
        <dbReference type="EMBL" id="MUN38346.1"/>
    </source>
</evidence>
<comment type="caution">
    <text evidence="3">The sequence shown here is derived from an EMBL/GenBank/DDBJ whole genome shotgun (WGS) entry which is preliminary data.</text>
</comment>
<feature type="domain" description="Histidine kinase/HSP90-like ATPase" evidence="2">
    <location>
        <begin position="16"/>
        <end position="114"/>
    </location>
</feature>
<evidence type="ECO:0000259" key="2">
    <source>
        <dbReference type="Pfam" id="PF13581"/>
    </source>
</evidence>
<organism evidence="3 4">
    <name type="scientific">Actinomadura litoris</name>
    <dbReference type="NCBI Taxonomy" id="2678616"/>
    <lineage>
        <taxon>Bacteria</taxon>
        <taxon>Bacillati</taxon>
        <taxon>Actinomycetota</taxon>
        <taxon>Actinomycetes</taxon>
        <taxon>Streptosporangiales</taxon>
        <taxon>Thermomonosporaceae</taxon>
        <taxon>Actinomadura</taxon>
    </lineage>
</organism>
<keyword evidence="4" id="KW-1185">Reference proteome</keyword>
<dbReference type="PANTHER" id="PTHR35526">
    <property type="entry name" value="ANTI-SIGMA-F FACTOR RSBW-RELATED"/>
    <property type="match status" value="1"/>
</dbReference>
<dbReference type="Proteomes" id="UP000432015">
    <property type="component" value="Unassembled WGS sequence"/>
</dbReference>
<dbReference type="InterPro" id="IPR036890">
    <property type="entry name" value="HATPase_C_sf"/>
</dbReference>
<name>A0A7K1L281_9ACTN</name>
<proteinExistence type="predicted"/>
<dbReference type="CDD" id="cd16936">
    <property type="entry name" value="HATPase_RsbW-like"/>
    <property type="match status" value="1"/>
</dbReference>
<dbReference type="InterPro" id="IPR003594">
    <property type="entry name" value="HATPase_dom"/>
</dbReference>
<dbReference type="EMBL" id="WOFH01000005">
    <property type="protein sequence ID" value="MUN38346.1"/>
    <property type="molecule type" value="Genomic_DNA"/>
</dbReference>
<dbReference type="Pfam" id="PF13581">
    <property type="entry name" value="HATPase_c_2"/>
    <property type="match status" value="1"/>
</dbReference>
<dbReference type="PANTHER" id="PTHR35526:SF3">
    <property type="entry name" value="ANTI-SIGMA-F FACTOR RSBW"/>
    <property type="match status" value="1"/>
</dbReference>
<dbReference type="GO" id="GO:0004674">
    <property type="term" value="F:protein serine/threonine kinase activity"/>
    <property type="evidence" value="ECO:0007669"/>
    <property type="project" value="UniProtKB-KW"/>
</dbReference>